<evidence type="ECO:0000256" key="9">
    <source>
        <dbReference type="RuleBase" id="RU364068"/>
    </source>
</evidence>
<dbReference type="Pfam" id="PF00459">
    <property type="entry name" value="Inositol_P"/>
    <property type="match status" value="1"/>
</dbReference>
<accession>A0ABR2YJ52</accession>
<dbReference type="InterPro" id="IPR020550">
    <property type="entry name" value="Inositol_monophosphatase_CS"/>
</dbReference>
<evidence type="ECO:0000256" key="3">
    <source>
        <dbReference type="ARBA" id="ARBA00005152"/>
    </source>
</evidence>
<dbReference type="PRINTS" id="PR00377">
    <property type="entry name" value="IMPHPHTASES"/>
</dbReference>
<dbReference type="InterPro" id="IPR020583">
    <property type="entry name" value="Inositol_monoP_metal-BS"/>
</dbReference>
<evidence type="ECO:0000256" key="6">
    <source>
        <dbReference type="ARBA" id="ARBA00022723"/>
    </source>
</evidence>
<dbReference type="PROSITE" id="PS00630">
    <property type="entry name" value="IMP_2"/>
    <property type="match status" value="1"/>
</dbReference>
<dbReference type="Gene3D" id="3.40.190.80">
    <property type="match status" value="1"/>
</dbReference>
<dbReference type="PRINTS" id="PR00378">
    <property type="entry name" value="LIIMPHPHTASE"/>
</dbReference>
<dbReference type="InterPro" id="IPR033942">
    <property type="entry name" value="IMPase"/>
</dbReference>
<dbReference type="Proteomes" id="UP001491310">
    <property type="component" value="Unassembled WGS sequence"/>
</dbReference>
<keyword evidence="6 9" id="KW-0479">Metal-binding</keyword>
<evidence type="ECO:0000256" key="7">
    <source>
        <dbReference type="ARBA" id="ARBA00022801"/>
    </source>
</evidence>
<proteinExistence type="inferred from homology"/>
<dbReference type="InterPro" id="IPR020552">
    <property type="entry name" value="Inositol_monoPase_Li-sen"/>
</dbReference>
<evidence type="ECO:0000313" key="10">
    <source>
        <dbReference type="EMBL" id="KAK9906475.1"/>
    </source>
</evidence>
<dbReference type="EMBL" id="JALJOT010000010">
    <property type="protein sequence ID" value="KAK9906475.1"/>
    <property type="molecule type" value="Genomic_DNA"/>
</dbReference>
<protein>
    <recommendedName>
        <fullName evidence="9">Inositol-1-monophosphatase</fullName>
        <ecNumber evidence="9">3.1.3.25</ecNumber>
    </recommendedName>
</protein>
<comment type="caution">
    <text evidence="10">The sequence shown here is derived from an EMBL/GenBank/DDBJ whole genome shotgun (WGS) entry which is preliminary data.</text>
</comment>
<comment type="cofactor">
    <cofactor evidence="2 9">
        <name>Mg(2+)</name>
        <dbReference type="ChEBI" id="CHEBI:18420"/>
    </cofactor>
</comment>
<dbReference type="Gene3D" id="3.30.540.10">
    <property type="entry name" value="Fructose-1,6-Bisphosphatase, subunit A, domain 1"/>
    <property type="match status" value="1"/>
</dbReference>
<evidence type="ECO:0000256" key="8">
    <source>
        <dbReference type="ARBA" id="ARBA00022842"/>
    </source>
</evidence>
<keyword evidence="8 9" id="KW-0460">Magnesium</keyword>
<name>A0ABR2YJ52_9CHLO</name>
<dbReference type="EC" id="3.1.3.25" evidence="9"/>
<organism evidence="10 11">
    <name type="scientific">Coccomyxa subellipsoidea</name>
    <dbReference type="NCBI Taxonomy" id="248742"/>
    <lineage>
        <taxon>Eukaryota</taxon>
        <taxon>Viridiplantae</taxon>
        <taxon>Chlorophyta</taxon>
        <taxon>core chlorophytes</taxon>
        <taxon>Trebouxiophyceae</taxon>
        <taxon>Trebouxiophyceae incertae sedis</taxon>
        <taxon>Coccomyxaceae</taxon>
        <taxon>Coccomyxa</taxon>
    </lineage>
</organism>
<comment type="similarity">
    <text evidence="4 9">Belongs to the inositol monophosphatase superfamily.</text>
</comment>
<comment type="catalytic activity">
    <reaction evidence="1 9">
        <text>a myo-inositol phosphate + H2O = myo-inositol + phosphate</text>
        <dbReference type="Rhea" id="RHEA:24056"/>
        <dbReference type="ChEBI" id="CHEBI:15377"/>
        <dbReference type="ChEBI" id="CHEBI:17268"/>
        <dbReference type="ChEBI" id="CHEBI:43474"/>
        <dbReference type="ChEBI" id="CHEBI:84139"/>
        <dbReference type="EC" id="3.1.3.25"/>
    </reaction>
</comment>
<dbReference type="InterPro" id="IPR000760">
    <property type="entry name" value="Inositol_monophosphatase-like"/>
</dbReference>
<evidence type="ECO:0000256" key="4">
    <source>
        <dbReference type="ARBA" id="ARBA00009759"/>
    </source>
</evidence>
<evidence type="ECO:0000256" key="5">
    <source>
        <dbReference type="ARBA" id="ARBA00022671"/>
    </source>
</evidence>
<dbReference type="PROSITE" id="PS00629">
    <property type="entry name" value="IMP_1"/>
    <property type="match status" value="1"/>
</dbReference>
<evidence type="ECO:0000256" key="2">
    <source>
        <dbReference type="ARBA" id="ARBA00001946"/>
    </source>
</evidence>
<keyword evidence="11" id="KW-1185">Reference proteome</keyword>
<gene>
    <name evidence="10" type="ORF">WJX75_002513</name>
</gene>
<dbReference type="SUPFAM" id="SSF56655">
    <property type="entry name" value="Carbohydrate phosphatase"/>
    <property type="match status" value="1"/>
</dbReference>
<keyword evidence="7 9" id="KW-0378">Hydrolase</keyword>
<evidence type="ECO:0000256" key="1">
    <source>
        <dbReference type="ARBA" id="ARBA00001033"/>
    </source>
</evidence>
<reference evidence="10 11" key="1">
    <citation type="journal article" date="2024" name="Nat. Commun.">
        <title>Phylogenomics reveals the evolutionary origins of lichenization in chlorophyte algae.</title>
        <authorList>
            <person name="Puginier C."/>
            <person name="Libourel C."/>
            <person name="Otte J."/>
            <person name="Skaloud P."/>
            <person name="Haon M."/>
            <person name="Grisel S."/>
            <person name="Petersen M."/>
            <person name="Berrin J.G."/>
            <person name="Delaux P.M."/>
            <person name="Dal Grande F."/>
            <person name="Keller J."/>
        </authorList>
    </citation>
    <scope>NUCLEOTIDE SEQUENCE [LARGE SCALE GENOMIC DNA]</scope>
    <source>
        <strain evidence="10 11">SAG 216-7</strain>
    </source>
</reference>
<evidence type="ECO:0000313" key="11">
    <source>
        <dbReference type="Proteomes" id="UP001491310"/>
    </source>
</evidence>
<sequence length="296" mass="31252">MGATDSPGDTAIDNGTRGMEDYLRVALLAAKEAGDEIKDAFHKEKQVQHKGVVDLVTETDKKCEEIVFSSIREAFPDHKFIGEEDSAAQGFTSELTDDPTWMVDPVDGTTNFVHRFPFVCVCIGLAINKKVVVGVVYNPILDELYTAMRGKGAFLNGEPIRVSDCPDLGSALIITEIGVTRDDATLSALFGRISAVVKGARSVRCMGSCALDMCFVACGRAEVSYEVGFGGPWDVAAASLIVEEAGGHVADPAGGSFDIMGRRVLAASNIGLAQQVAALVAPLPLGPKEPQLSAAS</sequence>
<dbReference type="CDD" id="cd01639">
    <property type="entry name" value="IMPase"/>
    <property type="match status" value="1"/>
</dbReference>
<keyword evidence="5" id="KW-0452">Lithium</keyword>
<dbReference type="PANTHER" id="PTHR20854:SF4">
    <property type="entry name" value="INOSITOL-1-MONOPHOSPHATASE-RELATED"/>
    <property type="match status" value="1"/>
</dbReference>
<dbReference type="PANTHER" id="PTHR20854">
    <property type="entry name" value="INOSITOL MONOPHOSPHATASE"/>
    <property type="match status" value="1"/>
</dbReference>
<comment type="pathway">
    <text evidence="3 9">Polyol metabolism; myo-inositol biosynthesis; myo-inositol from D-glucose 6-phosphate: step 2/2.</text>
</comment>